<evidence type="ECO:0000256" key="11">
    <source>
        <dbReference type="SAM" id="MobiDB-lite"/>
    </source>
</evidence>
<dbReference type="InterPro" id="IPR002052">
    <property type="entry name" value="DNA_methylase_N6_adenine_CS"/>
</dbReference>
<sequence>MEYLIRLAQVHETFRKPELEALATLHGIDVQFVYYDEQSPFCIVKLQNEASAARLISRSILTKGIYEFWGYGTTYEELHADVRARTSHLWEKFRNCSFRFAFDTYMGKRDSKEKTSIIQSFSYLDFQGPIKMNHPDEEFMIFEEYEKLVDTNSTTGVPPPSKLRKLYFARFIANGSREAPDRYDLKKRNYISTTSMDAELTLITANMALAAPGKLFYDPFVGTGSFCVAMAHFGAHTLGSDIDGRSFRGAGKQRHKLEAKAPASPIGLVSNLQQYGLEGRFIECFTSDLTNTPLLTGRPFLDGIICDPPYGIREGLKVLGYRDGGKREPVVVDGTPTHYMDGYVPPKKPYSFDFMIDDILQFAAMSLVPEGRISFWMPTANEEDVELEIPSNPNLELVSVCVQTFNKWSRRLLTYKRTHSELIVVERTMQSKNASADELNPFRKHYFSPTSSASKEKRQPGSQGH</sequence>
<evidence type="ECO:0000259" key="13">
    <source>
        <dbReference type="Pfam" id="PF25904"/>
    </source>
</evidence>
<dbReference type="InterPro" id="IPR029063">
    <property type="entry name" value="SAM-dependent_MTases_sf"/>
</dbReference>
<dbReference type="PIRSF" id="PIRSF017259">
    <property type="entry name" value="tRNA_mtfrase_TRM11"/>
    <property type="match status" value="1"/>
</dbReference>
<dbReference type="InterPro" id="IPR000241">
    <property type="entry name" value="RlmKL-like_Mtase"/>
</dbReference>
<dbReference type="VEuPathDB" id="FungiDB:AAP_02439"/>
<comment type="subcellular location">
    <subcellularLocation>
        <location evidence="1">Cytoplasm</location>
    </subcellularLocation>
</comment>
<evidence type="ECO:0000313" key="14">
    <source>
        <dbReference type="EMBL" id="KZZ93647.1"/>
    </source>
</evidence>
<comment type="similarity">
    <text evidence="10">Belongs to the class I-like SAM-binding methyltransferase superfamily. TRM11 methyltransferase family.</text>
</comment>
<dbReference type="Gene3D" id="3.40.50.150">
    <property type="entry name" value="Vaccinia Virus protein VP39"/>
    <property type="match status" value="1"/>
</dbReference>
<dbReference type="GO" id="GO:0043528">
    <property type="term" value="C:tRNA (m2G10) methyltransferase complex"/>
    <property type="evidence" value="ECO:0007669"/>
    <property type="project" value="EnsemblFungi"/>
</dbReference>
<keyword evidence="7 10" id="KW-0819">tRNA processing</keyword>
<evidence type="ECO:0000256" key="7">
    <source>
        <dbReference type="ARBA" id="ARBA00022694"/>
    </source>
</evidence>
<evidence type="ECO:0000256" key="6">
    <source>
        <dbReference type="ARBA" id="ARBA00022691"/>
    </source>
</evidence>
<dbReference type="EMBL" id="AZGZ01000008">
    <property type="protein sequence ID" value="KZZ93647.1"/>
    <property type="molecule type" value="Genomic_DNA"/>
</dbReference>
<evidence type="ECO:0000256" key="5">
    <source>
        <dbReference type="ARBA" id="ARBA00022679"/>
    </source>
</evidence>
<protein>
    <recommendedName>
        <fullName evidence="9">tRNA (guanine(10)-N(2))-methyltransferase</fullName>
        <ecNumber evidence="9">2.1.1.214</ecNumber>
    </recommendedName>
</protein>
<dbReference type="GO" id="GO:0160102">
    <property type="term" value="F:tRNA (guanine(10)-N2)-methyltransferase activity"/>
    <property type="evidence" value="ECO:0007669"/>
    <property type="project" value="UniProtKB-EC"/>
</dbReference>
<organism evidence="14 15">
    <name type="scientific">Ascosphaera apis ARSEF 7405</name>
    <dbReference type="NCBI Taxonomy" id="392613"/>
    <lineage>
        <taxon>Eukaryota</taxon>
        <taxon>Fungi</taxon>
        <taxon>Dikarya</taxon>
        <taxon>Ascomycota</taxon>
        <taxon>Pezizomycotina</taxon>
        <taxon>Eurotiomycetes</taxon>
        <taxon>Eurotiomycetidae</taxon>
        <taxon>Onygenales</taxon>
        <taxon>Ascosphaeraceae</taxon>
        <taxon>Ascosphaera</taxon>
    </lineage>
</organism>
<accession>A0A168A9K4</accession>
<dbReference type="GO" id="GO:0030488">
    <property type="term" value="P:tRNA methylation"/>
    <property type="evidence" value="ECO:0007669"/>
    <property type="project" value="EnsemblFungi"/>
</dbReference>
<dbReference type="AlphaFoldDB" id="A0A168A9K4"/>
<dbReference type="GO" id="GO:0000049">
    <property type="term" value="F:tRNA binding"/>
    <property type="evidence" value="ECO:0007669"/>
    <property type="project" value="UniProtKB-UniRule"/>
</dbReference>
<evidence type="ECO:0000256" key="10">
    <source>
        <dbReference type="PROSITE-ProRule" id="PRU00959"/>
    </source>
</evidence>
<keyword evidence="8 10" id="KW-0694">RNA-binding</keyword>
<dbReference type="GO" id="GO:0005737">
    <property type="term" value="C:cytoplasm"/>
    <property type="evidence" value="ECO:0007669"/>
    <property type="project" value="UniProtKB-SubCell"/>
</dbReference>
<feature type="region of interest" description="Disordered" evidence="11">
    <location>
        <begin position="441"/>
        <end position="465"/>
    </location>
</feature>
<evidence type="ECO:0000256" key="3">
    <source>
        <dbReference type="ARBA" id="ARBA00022555"/>
    </source>
</evidence>
<dbReference type="Pfam" id="PF25904">
    <property type="entry name" value="Tmrp11_N"/>
    <property type="match status" value="1"/>
</dbReference>
<dbReference type="Pfam" id="PF01170">
    <property type="entry name" value="UPF0020"/>
    <property type="match status" value="1"/>
</dbReference>
<evidence type="ECO:0000256" key="1">
    <source>
        <dbReference type="ARBA" id="ARBA00004496"/>
    </source>
</evidence>
<evidence type="ECO:0000256" key="4">
    <source>
        <dbReference type="ARBA" id="ARBA00022603"/>
    </source>
</evidence>
<gene>
    <name evidence="14" type="ORF">AAP_02439</name>
</gene>
<feature type="domain" description="Ribosomal RNA large subunit methyltransferase K/L-like methyltransferase" evidence="12">
    <location>
        <begin position="187"/>
        <end position="315"/>
    </location>
</feature>
<dbReference type="Proteomes" id="UP000242877">
    <property type="component" value="Unassembled WGS sequence"/>
</dbReference>
<evidence type="ECO:0000256" key="9">
    <source>
        <dbReference type="ARBA" id="ARBA00066937"/>
    </source>
</evidence>
<comment type="caution">
    <text evidence="14">The sequence shown here is derived from an EMBL/GenBank/DDBJ whole genome shotgun (WGS) entry which is preliminary data.</text>
</comment>
<keyword evidence="5 10" id="KW-0808">Transferase</keyword>
<dbReference type="InterPro" id="IPR016691">
    <property type="entry name" value="TRMT11"/>
</dbReference>
<reference evidence="14 15" key="1">
    <citation type="journal article" date="2016" name="Genome Biol. Evol.">
        <title>Divergent and convergent evolution of fungal pathogenicity.</title>
        <authorList>
            <person name="Shang Y."/>
            <person name="Xiao G."/>
            <person name="Zheng P."/>
            <person name="Cen K."/>
            <person name="Zhan S."/>
            <person name="Wang C."/>
        </authorList>
    </citation>
    <scope>NUCLEOTIDE SEQUENCE [LARGE SCALE GENOMIC DNA]</scope>
    <source>
        <strain evidence="14 15">ARSEF 7405</strain>
    </source>
</reference>
<dbReference type="PROSITE" id="PS00092">
    <property type="entry name" value="N6_MTASE"/>
    <property type="match status" value="1"/>
</dbReference>
<keyword evidence="6 10" id="KW-0949">S-adenosyl-L-methionine</keyword>
<evidence type="ECO:0000313" key="15">
    <source>
        <dbReference type="Proteomes" id="UP000242877"/>
    </source>
</evidence>
<feature type="domain" description="tRNA (guanine(10)-N(2))-methyltransferase TRMT11 N-terminal" evidence="13">
    <location>
        <begin position="1"/>
        <end position="177"/>
    </location>
</feature>
<dbReference type="EC" id="2.1.1.214" evidence="9"/>
<evidence type="ECO:0000256" key="2">
    <source>
        <dbReference type="ARBA" id="ARBA00022490"/>
    </source>
</evidence>
<dbReference type="SUPFAM" id="SSF53335">
    <property type="entry name" value="S-adenosyl-L-methionine-dependent methyltransferases"/>
    <property type="match status" value="1"/>
</dbReference>
<keyword evidence="3 10" id="KW-0820">tRNA-binding</keyword>
<dbReference type="PANTHER" id="PTHR13370">
    <property type="entry name" value="RNA METHYLASE-RELATED"/>
    <property type="match status" value="1"/>
</dbReference>
<keyword evidence="2" id="KW-0963">Cytoplasm</keyword>
<keyword evidence="4 10" id="KW-0489">Methyltransferase</keyword>
<keyword evidence="15" id="KW-1185">Reference proteome</keyword>
<proteinExistence type="inferred from homology"/>
<evidence type="ECO:0000256" key="8">
    <source>
        <dbReference type="ARBA" id="ARBA00022884"/>
    </source>
</evidence>
<dbReference type="InterPro" id="IPR059073">
    <property type="entry name" value="TRMT11_N"/>
</dbReference>
<dbReference type="PROSITE" id="PS51627">
    <property type="entry name" value="SAM_MT_TRM11"/>
    <property type="match status" value="1"/>
</dbReference>
<evidence type="ECO:0000259" key="12">
    <source>
        <dbReference type="Pfam" id="PF01170"/>
    </source>
</evidence>
<dbReference type="PANTHER" id="PTHR13370:SF3">
    <property type="entry name" value="TRNA (GUANINE(10)-N2)-METHYLTRANSFERASE HOMOLOG"/>
    <property type="match status" value="1"/>
</dbReference>
<dbReference type="OrthoDB" id="296065at2759"/>
<name>A0A168A9K4_9EURO</name>